<evidence type="ECO:0000256" key="9">
    <source>
        <dbReference type="HAMAP-Rule" id="MF_01330"/>
    </source>
</evidence>
<name>A0A411JPU1_9CARY</name>
<feature type="compositionally biased region" description="Acidic residues" evidence="10">
    <location>
        <begin position="940"/>
        <end position="978"/>
    </location>
</feature>
<gene>
    <name evidence="9 12" type="primary">ycf2</name>
</gene>
<dbReference type="PANTHER" id="PTHR33078:SF92">
    <property type="entry name" value="PROTEIN YCF2"/>
    <property type="match status" value="1"/>
</dbReference>
<comment type="subcellular location">
    <subcellularLocation>
        <location evidence="2 9">Plastid</location>
        <location evidence="2 9">Chloroplast stroma</location>
    </subcellularLocation>
</comment>
<proteinExistence type="inferred from homology"/>
<geneLocation type="plastid" evidence="12"/>
<dbReference type="GeneID" id="39413195"/>
<dbReference type="EMBL" id="MK397862">
    <property type="protein sequence ID" value="QBC67099.1"/>
    <property type="molecule type" value="Genomic_DNA"/>
</dbReference>
<evidence type="ECO:0000256" key="3">
    <source>
        <dbReference type="ARBA" id="ARBA00009361"/>
    </source>
</evidence>
<keyword evidence="7 9" id="KW-0547">Nucleotide-binding</keyword>
<protein>
    <recommendedName>
        <fullName evidence="4 9">Protein Ycf2</fullName>
    </recommendedName>
</protein>
<evidence type="ECO:0000256" key="4">
    <source>
        <dbReference type="ARBA" id="ARBA00018950"/>
    </source>
</evidence>
<dbReference type="GeneID" id="39413191"/>
<comment type="similarity">
    <text evidence="3 9">Belongs to the Ycf2 family.</text>
</comment>
<dbReference type="GO" id="GO:0009570">
    <property type="term" value="C:chloroplast stroma"/>
    <property type="evidence" value="ECO:0007669"/>
    <property type="project" value="UniProtKB-SubCell"/>
</dbReference>
<reference evidence="12" key="1">
    <citation type="journal article" date="2019" name="Mol. Phylogenet. Evol.">
        <title>Plastid phylogenomic insights into the evolution of Caryophyllales.</title>
        <authorList>
            <person name="Yao G."/>
            <person name="Jin J.J."/>
            <person name="Li H.T."/>
            <person name="Yang J.B."/>
            <person name="Shiva Mandala V."/>
            <person name="Croley M."/>
            <person name="Mostow R."/>
            <person name="Douglas N.A."/>
            <person name="Chase M.W."/>
            <person name="Christenhusz M.J."/>
            <person name="Soltis D.E."/>
            <person name="Soltis P.S."/>
            <person name="Smith S.A."/>
            <person name="Brockington S.F."/>
            <person name="Moore M.J."/>
            <person name="Yi T.S."/>
            <person name="Li D.Z."/>
        </authorList>
    </citation>
    <scope>NUCLEOTIDE SEQUENCE</scope>
</reference>
<evidence type="ECO:0000256" key="5">
    <source>
        <dbReference type="ARBA" id="ARBA00022528"/>
    </source>
</evidence>
<keyword evidence="5" id="KW-0150">Chloroplast</keyword>
<sequence length="2263" mass="265876">MSKKKKRVWFFLMLKDLWFFELRNRLRGVKNSEYFLDSWTHFNSVGSLVKLFFHQERFLKLFDPRIWSILLSRNSEGSTSKRYFTLTIKCVVFFVVGRLLYDIQHRNMVERKNLSLLRGFLPIPINSIGSRNDTLEESFGSSNITSNIHRLIVSLLYLPKGKKISESGFLDPKESTLVTKRCQSKFSDIRSELHLGSSPTEGCTRDHKLLKKQEDLSFVSSRRSENQEMVNIFKIIAYLQKTVSIHPISSDPGCDRVPKDEPNMDSSKKISFLNNNPFFDFFHLFHDQNRGGYTLHHNFESEERFQEMADLFTLSIIEPDPVYHKGFGFSIDSCGNFLKAPKDKIVVFASNKIIEAGRCIRNEIRSISYLVRLPMHNWKLLLSRPDRYFMGLKSQYKRNQYLEKCDRYLSRGENPFEYFIFQWDRIGKATLNHRTRIRMKSTINQDFSNLKKSQQKGFDSPILIERSMNRDPDAYRYKCFNGRNLERFDFEHFVSEQKSRFFVLEDWFSSFLISFFLNKKNDSKPLRFLSKWILFLSNSLPLFFVSLGNMPIHRYEIHISELKGPNDQLCNPLLKSLGLQIVHLKKWKAEDHETSKKSKLLINGRTISPFLFNKIPKWKWMIDSFHTRKNRRRSFDNTDSYFSMIFRDQDSWLNPVKDFHRSSLISSFFKANQLPFLNNPHHFFFYCNKGFPFYMEKARINNYDFTYRQFLKILLPMNKRFSLCVDKKKHAFLERDTISPIESTIFIPNDFPQRGDERDNLYKSFHFPIRSDLFVRRTVDSITDISGTPLTEEERVNLERTYCQPLSDISDMSLSEEESVEEESVEEESVEEESVEEERTSRSDMGLSEEESVEEERTSRSDMGLSEEESVEEERTSRSDMGLSEEESVEEERTSRSDMGLSEEESVEEERTSRSDMGLSEKRKGIEKRKKRSLPLSQSVEEESVEEESVEEESVEEESVEEESVEEESVEEESVEEGQMDKIFQRDSAFSNFSKSKWNLFQTYMPWFLTSTGYKYLNFLFLDTLSDLQSSDHKFRSSNHQFLSIFHEIMHIPDRSWRILRRKWLILNRKWIFHERQIRERKFWKWTEKATKRISGIPRKVSLLYKVYKARTHRNNESPLISTNLSSPLFYSILLLLLLVGYLVHTHLVRISRISSELQTELKGLKSVMIPYYNYNEVRKFQAEYPRLSETETDSFLFWLKRRSQLARAELDSILEDIQLYVTERLVFVFGGGPARGVKVIIKNLFLNPINLIFDLLSFMEPIAGITYLINRSYLSHTSKEMYSWIREEKYFETGTEIEYWIENDAWIFDCQRDRLVQFSTLRTKKGINQILWSLTHSDPLLRNYSGYPMFEQPGAIYLRYLVDIHKKDLLNYEVNTSCLAERRIFLAHYQTIAYSRFPWGGIRMFDDKSIPLSLVDDDNSIPFSLGLGISPPRGILVIGSQKTGRDHLVRSLAKTSYLPFIKVLLDKEACSRLIFNELEPDEVTDVLDNAKFASVDVDSDSVPKYYIDALKNADLNVDIDNVGDDLDSSLEFDLELEELTLEKNLALRYLLSLDIELACIDFQFEFVRAMGPCIVWIPNIHHLDMLSVKSLAFFSNYLSGDCEERRSIRNTLFIASTYLPHKVDPALIAPSKLATCIKIRRLPILQQRKHLFTLSHTRGFRLEKTMFHTNSFGSGLTMGYSAQDLVALNHHAVSLTMAQKKSIIDTHTVRLAFVRQTWTFHERLPKLHHGIPFYQIGRAVVQHKILSKYLRPLKRNCPLDLISIYMTKQSWYEGQGYLCKWFFELGTDMKIITIFIYLLSCSAGLVAQDLWSLSGPDGKNWPLSYGFIRDDSTLIEALIQAAAALEGCLPKAEMRWPGLRNRLDMMQVIPFPIFGRAFIYKPSHFLTWQGEEDPDRAGLVTTFLTEIPVAPTMWQLGYFLFDWSGIRLNPAVLPFWVGSFLDKPIYFDDDEEFFEDELNPFAKEPLDENKETEYQYSLNKNKKRRRYGKSRFRRISRKAELKKRRAARAPLDEEEYKYKYKDEDVDEGEKPAFPFFSNTDSPIHKLTKRDLREIEAKIRGEDLYLDEEDPEVLKSFGELDNAWDFCDYGPTEQTLLYRGQFLLYPGDPLFFISTESRLYAGLDDESESESELESQLKSESKPEPLDQNTLGFILTIKGLLRTARSETPAKEARFLKTTKAHYLEFLCNREQELEMKTLSSLDKEFTMSFDSFRSTMKFESYQYLSNLFLSKARLLDEIRKTFRRKTFFFPEEMQMELKRIGF</sequence>
<organism evidence="12">
    <name type="scientific">Ceratostigma willmottianum</name>
    <dbReference type="NCBI Taxonomy" id="2054445"/>
    <lineage>
        <taxon>Eukaryota</taxon>
        <taxon>Viridiplantae</taxon>
        <taxon>Streptophyta</taxon>
        <taxon>Embryophyta</taxon>
        <taxon>Tracheophyta</taxon>
        <taxon>Spermatophyta</taxon>
        <taxon>Magnoliopsida</taxon>
        <taxon>eudicotyledons</taxon>
        <taxon>Gunneridae</taxon>
        <taxon>Pentapetalae</taxon>
        <taxon>Caryophyllales</taxon>
        <taxon>Plumbaginaceae</taxon>
        <taxon>Ceratostigma</taxon>
    </lineage>
</organism>
<dbReference type="GO" id="GO:0005524">
    <property type="term" value="F:ATP binding"/>
    <property type="evidence" value="ECO:0007669"/>
    <property type="project" value="UniProtKB-KW"/>
</dbReference>
<feature type="region of interest" description="Disordered" evidence="10">
    <location>
        <begin position="2124"/>
        <end position="2145"/>
    </location>
</feature>
<dbReference type="InterPro" id="IPR027417">
    <property type="entry name" value="P-loop_NTPase"/>
</dbReference>
<dbReference type="InterPro" id="IPR056777">
    <property type="entry name" value="Ycf2_N"/>
</dbReference>
<dbReference type="PANTHER" id="PTHR33078">
    <property type="entry name" value="PROTEIN YCF2-RELATED"/>
    <property type="match status" value="1"/>
</dbReference>
<feature type="domain" description="Ycf2 N-terminal" evidence="11">
    <location>
        <begin position="972"/>
        <end position="1279"/>
    </location>
</feature>
<dbReference type="SUPFAM" id="SSF52540">
    <property type="entry name" value="P-loop containing nucleoside triphosphate hydrolases"/>
    <property type="match status" value="1"/>
</dbReference>
<feature type="compositionally biased region" description="Basic and acidic residues" evidence="10">
    <location>
        <begin position="2135"/>
        <end position="2145"/>
    </location>
</feature>
<dbReference type="InterPro" id="IPR008543">
    <property type="entry name" value="Uncharacterised_Ycf2"/>
</dbReference>
<feature type="domain" description="Ycf2 N-terminal" evidence="11">
    <location>
        <begin position="333"/>
        <end position="816"/>
    </location>
</feature>
<evidence type="ECO:0000256" key="2">
    <source>
        <dbReference type="ARBA" id="ARBA00004470"/>
    </source>
</evidence>
<feature type="region of interest" description="Disordered" evidence="10">
    <location>
        <begin position="802"/>
        <end position="978"/>
    </location>
</feature>
<evidence type="ECO:0000256" key="8">
    <source>
        <dbReference type="ARBA" id="ARBA00022840"/>
    </source>
</evidence>
<evidence type="ECO:0000313" key="12">
    <source>
        <dbReference type="EMBL" id="QBC67099.1"/>
    </source>
</evidence>
<evidence type="ECO:0000256" key="6">
    <source>
        <dbReference type="ARBA" id="ARBA00022640"/>
    </source>
</evidence>
<comment type="caution">
    <text evidence="9">Lacks conserved residue(s) required for the propagation of feature annotation.</text>
</comment>
<dbReference type="EMBL" id="MK397862">
    <property type="protein sequence ID" value="QBC67100.1"/>
    <property type="molecule type" value="Genomic_DNA"/>
</dbReference>
<feature type="compositionally biased region" description="Acidic residues" evidence="10">
    <location>
        <begin position="814"/>
        <end position="836"/>
    </location>
</feature>
<evidence type="ECO:0000256" key="10">
    <source>
        <dbReference type="SAM" id="MobiDB-lite"/>
    </source>
</evidence>
<dbReference type="RefSeq" id="YP_009569315.1">
    <property type="nucleotide sequence ID" value="NC_041261.1"/>
</dbReference>
<evidence type="ECO:0000259" key="11">
    <source>
        <dbReference type="Pfam" id="PF05695"/>
    </source>
</evidence>
<dbReference type="RefSeq" id="YP_009569333.1">
    <property type="nucleotide sequence ID" value="NC_041261.1"/>
</dbReference>
<feature type="compositionally biased region" description="Acidic residues" evidence="10">
    <location>
        <begin position="2124"/>
        <end position="2133"/>
    </location>
</feature>
<dbReference type="Gene3D" id="3.40.50.300">
    <property type="entry name" value="P-loop containing nucleotide triphosphate hydrolases"/>
    <property type="match status" value="1"/>
</dbReference>
<dbReference type="HAMAP" id="MF_01330">
    <property type="entry name" value="Ycf2"/>
    <property type="match status" value="1"/>
</dbReference>
<feature type="domain" description="Ycf2 N-terminal" evidence="11">
    <location>
        <begin position="17"/>
        <end position="178"/>
    </location>
</feature>
<keyword evidence="8 9" id="KW-0067">ATP-binding</keyword>
<keyword evidence="6 12" id="KW-0934">Plastid</keyword>
<dbReference type="Pfam" id="PF05695">
    <property type="entry name" value="Ycf2"/>
    <property type="match status" value="3"/>
</dbReference>
<feature type="compositionally biased region" description="Basic and acidic residues" evidence="10">
    <location>
        <begin position="909"/>
        <end position="924"/>
    </location>
</feature>
<accession>A0A411JPU1</accession>
<comment type="function">
    <text evidence="1 9">Probable ATPase of unknown function. Its presence in a non-photosynthetic plant (Epifagus virginiana) and experiments in tobacco indicate that it has an essential function which is probably not related to photosynthesis.</text>
</comment>
<evidence type="ECO:0000256" key="1">
    <source>
        <dbReference type="ARBA" id="ARBA00002329"/>
    </source>
</evidence>
<evidence type="ECO:0000256" key="7">
    <source>
        <dbReference type="ARBA" id="ARBA00022741"/>
    </source>
</evidence>